<dbReference type="Pfam" id="PF01491">
    <property type="entry name" value="Frataxin_Cyay"/>
    <property type="match status" value="1"/>
</dbReference>
<protein>
    <recommendedName>
        <fullName evidence="4">Iron-sulfur cluster assembly protein CyaY</fullName>
    </recommendedName>
</protein>
<name>W7Q811_9ALTE</name>
<dbReference type="PANTHER" id="PTHR16821:SF2">
    <property type="entry name" value="FRATAXIN, MITOCHONDRIAL"/>
    <property type="match status" value="1"/>
</dbReference>
<dbReference type="Gene3D" id="3.30.920.10">
    <property type="entry name" value="Frataxin/CyaY"/>
    <property type="match status" value="1"/>
</dbReference>
<keyword evidence="2 4" id="KW-0479">Metal-binding</keyword>
<dbReference type="InterPro" id="IPR020895">
    <property type="entry name" value="Frataxin_CS"/>
</dbReference>
<dbReference type="CDD" id="cd00503">
    <property type="entry name" value="Frataxin"/>
    <property type="match status" value="1"/>
</dbReference>
<evidence type="ECO:0000256" key="1">
    <source>
        <dbReference type="ARBA" id="ARBA00008183"/>
    </source>
</evidence>
<dbReference type="PROSITE" id="PS01344">
    <property type="entry name" value="FRATAXIN_1"/>
    <property type="match status" value="1"/>
</dbReference>
<dbReference type="SUPFAM" id="SSF55387">
    <property type="entry name" value="Frataxin/Nqo15-like"/>
    <property type="match status" value="1"/>
</dbReference>
<organism evidence="5 6">
    <name type="scientific">Catenovulum agarivorans DS-2</name>
    <dbReference type="NCBI Taxonomy" id="1328313"/>
    <lineage>
        <taxon>Bacteria</taxon>
        <taxon>Pseudomonadati</taxon>
        <taxon>Pseudomonadota</taxon>
        <taxon>Gammaproteobacteria</taxon>
        <taxon>Alteromonadales</taxon>
        <taxon>Alteromonadaceae</taxon>
        <taxon>Catenovulum</taxon>
    </lineage>
</organism>
<dbReference type="AlphaFoldDB" id="W7Q811"/>
<proteinExistence type="inferred from homology"/>
<dbReference type="GO" id="GO:0005829">
    <property type="term" value="C:cytosol"/>
    <property type="evidence" value="ECO:0007669"/>
    <property type="project" value="TreeGrafter"/>
</dbReference>
<comment type="function">
    <text evidence="4">Involved in iron-sulfur (Fe-S) cluster assembly. May act as a regulator of Fe-S biogenesis.</text>
</comment>
<accession>W7Q811</accession>
<comment type="similarity">
    <text evidence="1 4">Belongs to the frataxin family.</text>
</comment>
<dbReference type="PANTHER" id="PTHR16821">
    <property type="entry name" value="FRATAXIN"/>
    <property type="match status" value="1"/>
</dbReference>
<dbReference type="eggNOG" id="COG1965">
    <property type="taxonomic scope" value="Bacteria"/>
</dbReference>
<evidence type="ECO:0000256" key="3">
    <source>
        <dbReference type="ARBA" id="ARBA00023004"/>
    </source>
</evidence>
<dbReference type="Proteomes" id="UP000019276">
    <property type="component" value="Unassembled WGS sequence"/>
</dbReference>
<dbReference type="HAMAP" id="MF_00142">
    <property type="entry name" value="CyaY"/>
    <property type="match status" value="1"/>
</dbReference>
<dbReference type="InterPro" id="IPR002908">
    <property type="entry name" value="Frataxin/CyaY"/>
</dbReference>
<reference evidence="5 6" key="1">
    <citation type="journal article" date="2014" name="Genome Announc.">
        <title>Draft Genome Sequence of the Agar-Degrading Bacterium Catenovulum sp. Strain DS-2, Isolated from Intestines of Haliotis diversicolor.</title>
        <authorList>
            <person name="Shan D."/>
            <person name="Li X."/>
            <person name="Gu Z."/>
            <person name="Wei G."/>
            <person name="Gao Z."/>
            <person name="Shao Z."/>
        </authorList>
    </citation>
    <scope>NUCLEOTIDE SEQUENCE [LARGE SCALE GENOMIC DNA]</scope>
    <source>
        <strain evidence="5 6">DS-2</strain>
    </source>
</reference>
<dbReference type="GO" id="GO:0016226">
    <property type="term" value="P:iron-sulfur cluster assembly"/>
    <property type="evidence" value="ECO:0007669"/>
    <property type="project" value="UniProtKB-UniRule"/>
</dbReference>
<keyword evidence="3 4" id="KW-0408">Iron</keyword>
<evidence type="ECO:0000313" key="6">
    <source>
        <dbReference type="Proteomes" id="UP000019276"/>
    </source>
</evidence>
<dbReference type="EMBL" id="ARZY01000033">
    <property type="protein sequence ID" value="EWH08934.1"/>
    <property type="molecule type" value="Genomic_DNA"/>
</dbReference>
<dbReference type="InterPro" id="IPR047584">
    <property type="entry name" value="CyaY"/>
</dbReference>
<dbReference type="SMART" id="SM01219">
    <property type="entry name" value="Frataxin_Cyay"/>
    <property type="match status" value="1"/>
</dbReference>
<dbReference type="GO" id="GO:0008199">
    <property type="term" value="F:ferric iron binding"/>
    <property type="evidence" value="ECO:0007669"/>
    <property type="project" value="InterPro"/>
</dbReference>
<gene>
    <name evidence="4" type="primary">cyaY</name>
    <name evidence="5" type="ORF">DS2_15034</name>
</gene>
<evidence type="ECO:0000256" key="2">
    <source>
        <dbReference type="ARBA" id="ARBA00022723"/>
    </source>
</evidence>
<dbReference type="NCBIfam" id="TIGR03421">
    <property type="entry name" value="FeS_CyaY"/>
    <property type="match status" value="1"/>
</dbReference>
<dbReference type="GO" id="GO:0008198">
    <property type="term" value="F:ferrous iron binding"/>
    <property type="evidence" value="ECO:0007669"/>
    <property type="project" value="TreeGrafter"/>
</dbReference>
<evidence type="ECO:0000313" key="5">
    <source>
        <dbReference type="EMBL" id="EWH08934.1"/>
    </source>
</evidence>
<keyword evidence="6" id="KW-1185">Reference proteome</keyword>
<comment type="caution">
    <text evidence="5">The sequence shown here is derived from an EMBL/GenBank/DDBJ whole genome shotgun (WGS) entry which is preliminary data.</text>
</comment>
<dbReference type="PATRIC" id="fig|1328313.3.peg.3067"/>
<dbReference type="InterPro" id="IPR036524">
    <property type="entry name" value="Frataxin/CyaY_sf"/>
</dbReference>
<evidence type="ECO:0000256" key="4">
    <source>
        <dbReference type="HAMAP-Rule" id="MF_00142"/>
    </source>
</evidence>
<sequence>MLENQVKDMSQLTETQYHQLVDDILLQIEQKLEEIEDDLDIDYENFGGKLDIEFADRSKIILNTQEPLLQLWVATKYNGYHFNYQDGQWIDERFGDEFWHFIEEAVSKQAGTKVTFNR</sequence>
<dbReference type="STRING" id="1328313.DS2_15034"/>
<dbReference type="PROSITE" id="PS50810">
    <property type="entry name" value="FRATAXIN_2"/>
    <property type="match status" value="1"/>
</dbReference>